<keyword evidence="14" id="KW-1185">Reference proteome</keyword>
<keyword evidence="4" id="KW-0862">Zinc</keyword>
<dbReference type="OrthoDB" id="10268011at2759"/>
<comment type="similarity">
    <text evidence="7">Belongs to the ADAT1 family.</text>
</comment>
<comment type="caution">
    <text evidence="13">The sequence shown here is derived from an EMBL/GenBank/DDBJ whole genome shotgun (WGS) entry which is preliminary data.</text>
</comment>
<comment type="catalytic activity">
    <reaction evidence="11">
        <text>adenosine(37) in tRNA(Ala) + H2O + H(+) = inosine(37) in tRNA(Ala) + NH4(+)</text>
        <dbReference type="Rhea" id="RHEA:50968"/>
        <dbReference type="Rhea" id="RHEA-COMP:12855"/>
        <dbReference type="Rhea" id="RHEA-COMP:12856"/>
        <dbReference type="ChEBI" id="CHEBI:15377"/>
        <dbReference type="ChEBI" id="CHEBI:15378"/>
        <dbReference type="ChEBI" id="CHEBI:28938"/>
        <dbReference type="ChEBI" id="CHEBI:74411"/>
        <dbReference type="ChEBI" id="CHEBI:82852"/>
        <dbReference type="EC" id="3.5.4.34"/>
    </reaction>
</comment>
<evidence type="ECO:0000256" key="7">
    <source>
        <dbReference type="ARBA" id="ARBA00038326"/>
    </source>
</evidence>
<dbReference type="PANTHER" id="PTHR46516:SF1">
    <property type="entry name" value="TRNA-SPECIFIC ADENOSINE DEAMINASE 1"/>
    <property type="match status" value="1"/>
</dbReference>
<dbReference type="eggNOG" id="KOG2777">
    <property type="taxonomic scope" value="Eukaryota"/>
</dbReference>
<proteinExistence type="inferred from homology"/>
<feature type="domain" description="A to I editase" evidence="12">
    <location>
        <begin position="83"/>
        <end position="434"/>
    </location>
</feature>
<evidence type="ECO:0000256" key="8">
    <source>
        <dbReference type="ARBA" id="ARBA00038940"/>
    </source>
</evidence>
<protein>
    <recommendedName>
        <fullName evidence="9">tRNA-specific adenosine deaminase 1</fullName>
        <ecNumber evidence="8">3.5.4.34</ecNumber>
    </recommendedName>
    <alternativeName>
        <fullName evidence="10">tRNA-specific adenosine-37 deaminase</fullName>
    </alternativeName>
</protein>
<evidence type="ECO:0000256" key="11">
    <source>
        <dbReference type="ARBA" id="ARBA00047635"/>
    </source>
</evidence>
<dbReference type="PROSITE" id="PS50141">
    <property type="entry name" value="A_DEAMIN_EDITASE"/>
    <property type="match status" value="1"/>
</dbReference>
<keyword evidence="2" id="KW-0479">Metal-binding</keyword>
<dbReference type="OMA" id="NWTTRES"/>
<keyword evidence="3" id="KW-0378">Hydrolase</keyword>
<keyword evidence="1" id="KW-0819">tRNA processing</keyword>
<evidence type="ECO:0000256" key="6">
    <source>
        <dbReference type="ARBA" id="ARBA00037784"/>
    </source>
</evidence>
<evidence type="ECO:0000256" key="2">
    <source>
        <dbReference type="ARBA" id="ARBA00022723"/>
    </source>
</evidence>
<evidence type="ECO:0000256" key="1">
    <source>
        <dbReference type="ARBA" id="ARBA00022694"/>
    </source>
</evidence>
<comment type="function">
    <text evidence="6">Specifically deaminates adenosine-37 to inosine in tRNA-Ala.</text>
</comment>
<dbReference type="Proteomes" id="UP000266841">
    <property type="component" value="Unassembled WGS sequence"/>
</dbReference>
<name>K0R2A8_THAOC</name>
<dbReference type="GO" id="GO:0046872">
    <property type="term" value="F:metal ion binding"/>
    <property type="evidence" value="ECO:0007669"/>
    <property type="project" value="UniProtKB-KW"/>
</dbReference>
<gene>
    <name evidence="13" type="ORF">THAOC_34569</name>
</gene>
<dbReference type="PANTHER" id="PTHR46516">
    <property type="entry name" value="TRNA-SPECIFIC ADENOSINE DEAMINASE 1"/>
    <property type="match status" value="1"/>
</dbReference>
<evidence type="ECO:0000256" key="4">
    <source>
        <dbReference type="ARBA" id="ARBA00022833"/>
    </source>
</evidence>
<reference evidence="13 14" key="1">
    <citation type="journal article" date="2012" name="Genome Biol.">
        <title>Genome and low-iron response of an oceanic diatom adapted to chronic iron limitation.</title>
        <authorList>
            <person name="Lommer M."/>
            <person name="Specht M."/>
            <person name="Roy A.S."/>
            <person name="Kraemer L."/>
            <person name="Andreson R."/>
            <person name="Gutowska M.A."/>
            <person name="Wolf J."/>
            <person name="Bergner S.V."/>
            <person name="Schilhabel M.B."/>
            <person name="Klostermeier U.C."/>
            <person name="Beiko R.G."/>
            <person name="Rosenstiel P."/>
            <person name="Hippler M."/>
            <person name="Laroche J."/>
        </authorList>
    </citation>
    <scope>NUCLEOTIDE SEQUENCE [LARGE SCALE GENOMIC DNA]</scope>
    <source>
        <strain evidence="13 14">CCMP1005</strain>
    </source>
</reference>
<dbReference type="EMBL" id="AGNL01047562">
    <property type="protein sequence ID" value="EJK46748.1"/>
    <property type="molecule type" value="Genomic_DNA"/>
</dbReference>
<evidence type="ECO:0000256" key="9">
    <source>
        <dbReference type="ARBA" id="ARBA00040502"/>
    </source>
</evidence>
<sequence length="494" mass="54460">MLPPFADRVAKCALEHYRALPNGGGKPQASEWTVYASIVAHNSHSGDMWVVSCATGSKCTSLCSVVSSLPADSSECKKVDALSNSSSSSSINDSRQSHKGLVIKDSHAEVLSRRGLVASLWGEIEGNLHEFQAGRRVREDDPRALLECIQSSSAFAPEFRFKKDVITLHMYVSESPCGDATIYEIETTEGKTEVNFTGAKIILSGGEEHQTTNITSLQEEPEGEVKVRLGREQVQIVKKLRVKSSRSNIPNKMRSMSLCCADKIVRWSVFGLQGALLSKFLIEPITLTSICVSRDPRSVDGGQLAALNRSLVERIDETLRAQKSKSHNRSLNALNVFIVDAFFESSKTSHEEKKAIARKRKIGLISKTKCDTDKPKRKAACGMSLNWHRGSASVVEITVGATGLKRGKKAKKLHDVPPLSSRLCRFNLCQTFVRCSDIVAALSNDKWHTDGNRGYLCLKRRHGSYIDDSSFCGPLLNWIRSGKEDDFEISITRG</sequence>
<dbReference type="GO" id="GO:0008033">
    <property type="term" value="P:tRNA processing"/>
    <property type="evidence" value="ECO:0007669"/>
    <property type="project" value="UniProtKB-KW"/>
</dbReference>
<evidence type="ECO:0000313" key="14">
    <source>
        <dbReference type="Proteomes" id="UP000266841"/>
    </source>
</evidence>
<dbReference type="GO" id="GO:0043829">
    <property type="term" value="F:tRNA-specific adenosine-37 deaminase activity"/>
    <property type="evidence" value="ECO:0007669"/>
    <property type="project" value="UniProtKB-EC"/>
</dbReference>
<dbReference type="Pfam" id="PF02137">
    <property type="entry name" value="A_deamin"/>
    <property type="match status" value="1"/>
</dbReference>
<organism evidence="13 14">
    <name type="scientific">Thalassiosira oceanica</name>
    <name type="common">Marine diatom</name>
    <dbReference type="NCBI Taxonomy" id="159749"/>
    <lineage>
        <taxon>Eukaryota</taxon>
        <taxon>Sar</taxon>
        <taxon>Stramenopiles</taxon>
        <taxon>Ochrophyta</taxon>
        <taxon>Bacillariophyta</taxon>
        <taxon>Coscinodiscophyceae</taxon>
        <taxon>Thalassiosirophycidae</taxon>
        <taxon>Thalassiosirales</taxon>
        <taxon>Thalassiosiraceae</taxon>
        <taxon>Thalassiosira</taxon>
    </lineage>
</organism>
<accession>K0R2A8</accession>
<evidence type="ECO:0000256" key="5">
    <source>
        <dbReference type="ARBA" id="ARBA00037026"/>
    </source>
</evidence>
<dbReference type="AlphaFoldDB" id="K0R2A8"/>
<dbReference type="InterPro" id="IPR002466">
    <property type="entry name" value="A_deamin"/>
</dbReference>
<evidence type="ECO:0000256" key="10">
    <source>
        <dbReference type="ARBA" id="ARBA00041760"/>
    </source>
</evidence>
<comment type="cofactor">
    <cofactor evidence="5">
        <name>1D-myo-inositol hexakisphosphate</name>
        <dbReference type="ChEBI" id="CHEBI:58130"/>
    </cofactor>
</comment>
<dbReference type="SMART" id="SM00552">
    <property type="entry name" value="ADEAMc"/>
    <property type="match status" value="1"/>
</dbReference>
<evidence type="ECO:0000313" key="13">
    <source>
        <dbReference type="EMBL" id="EJK46748.1"/>
    </source>
</evidence>
<dbReference type="EC" id="3.5.4.34" evidence="8"/>
<evidence type="ECO:0000259" key="12">
    <source>
        <dbReference type="PROSITE" id="PS50141"/>
    </source>
</evidence>
<evidence type="ECO:0000256" key="3">
    <source>
        <dbReference type="ARBA" id="ARBA00022801"/>
    </source>
</evidence>
<dbReference type="GO" id="GO:0003723">
    <property type="term" value="F:RNA binding"/>
    <property type="evidence" value="ECO:0007669"/>
    <property type="project" value="InterPro"/>
</dbReference>